<dbReference type="Gene3D" id="3.40.50.300">
    <property type="entry name" value="P-loop containing nucleotide triphosphate hydrolases"/>
    <property type="match status" value="2"/>
</dbReference>
<feature type="region of interest" description="Disordered" evidence="4">
    <location>
        <begin position="2686"/>
        <end position="2726"/>
    </location>
</feature>
<keyword evidence="1" id="KW-0547">Nucleotide-binding</keyword>
<feature type="compositionally biased region" description="Polar residues" evidence="4">
    <location>
        <begin position="1840"/>
        <end position="1850"/>
    </location>
</feature>
<feature type="compositionally biased region" description="Polar residues" evidence="4">
    <location>
        <begin position="1662"/>
        <end position="1673"/>
    </location>
</feature>
<dbReference type="GO" id="GO:0004386">
    <property type="term" value="F:helicase activity"/>
    <property type="evidence" value="ECO:0007669"/>
    <property type="project" value="TreeGrafter"/>
</dbReference>
<feature type="region of interest" description="Disordered" evidence="4">
    <location>
        <begin position="501"/>
        <end position="520"/>
    </location>
</feature>
<feature type="compositionally biased region" description="Pro residues" evidence="4">
    <location>
        <begin position="507"/>
        <end position="519"/>
    </location>
</feature>
<feature type="region of interest" description="Disordered" evidence="4">
    <location>
        <begin position="2269"/>
        <end position="2292"/>
    </location>
</feature>
<name>A0A9W7CUH2_9STRA</name>
<feature type="compositionally biased region" description="Polar residues" evidence="4">
    <location>
        <begin position="2451"/>
        <end position="2465"/>
    </location>
</feature>
<dbReference type="Pfam" id="PF00270">
    <property type="entry name" value="DEAD"/>
    <property type="match status" value="1"/>
</dbReference>
<dbReference type="GO" id="GO:0005524">
    <property type="term" value="F:ATP binding"/>
    <property type="evidence" value="ECO:0007669"/>
    <property type="project" value="UniProtKB-KW"/>
</dbReference>
<dbReference type="Gene3D" id="1.20.120.1080">
    <property type="match status" value="1"/>
</dbReference>
<dbReference type="CDD" id="cd18791">
    <property type="entry name" value="SF2_C_RHA"/>
    <property type="match status" value="1"/>
</dbReference>
<evidence type="ECO:0000256" key="3">
    <source>
        <dbReference type="SAM" id="Coils"/>
    </source>
</evidence>
<dbReference type="OrthoDB" id="66977at2759"/>
<sequence length="3543" mass="392562">MRGVRYIPFSKLSAYEDGGETKLRARVFSSELVAEALGVDVQRLVDVALVCGNDLTPRLDSDFAMADRLDFPVQRRQASSSLYPADAARWVAEHLPTLENPFLAQIEAEKKGFLRALFEVYRFYGHAKAFLKKFPMKIEPVLASKKVKLYKKLVDQFDYPPMTIDILERQTRGLSQRFDPLSSVPGLEDKSLDELQAPVRRLSYLVLDSPVVTEITVDQGVEVEVAPLDFLRPFVSIPVQGRSARAVDRMLRSLVFVLLYQDPDGGTPKAGQLAGMLGKTDKRGLAVKNIVYALLILWKQDRTYLATRCLLDDRLLELLLLASLISLAIDSSKQKASLLEPVNFDEQQLNMEIYAAVGGYLEILKQLHQLRLVMGNKLPQNSGCATLFSGEVFVQVCHILMQNGGITNRKTTKPPKSTLGLSRKEVEPVVKAFADIPNSNLFWSQFTYVRATMQRMKALIIIPTNLVGATVPGKSSALAALENAMAMANTTINVGDSAVAPRENVNPPLPPASSAPPLPSELSAHLHASVPAFEPISPAKSISTDVGFIPPLPPGPPSNLQSLTPALNPRSVNGLMPAAVAKRLGTDSAVRQGGAITESKPKKPTSLKGLMKTLPVFAHREEILKNVAENQLTIIQGETGCGKSTSVPQFLYDSWARDQAASERPANIYVTQPRRIAAIELANTVAKMRVGNEFEEDGQVGKVIGYRIGQKQVTSSKTKITYVTTGYMVERLIHDPDALRKITHLVLDEVHERSMDVDLLLLLLKLQLKDNPHLRLVIMSATMDAQILIKYIGKALSTRLINRKPLFVGSKLFPVKNVHLDEFTAWFPNLWRRCQKELVTMKDQFQLLSKSGQSANSQMAKKAISKVHEKQLVVIEEMVRLLIEGHRYQTGSQCILIFLPGIGSINTLYDTLSVLAMGAGGQNVQVLVLHSGIELEHQQEAFKLLGEGTTKIILSTNIAESSVTIPDVTHVINCAIEKQIEMPNAGSSHAEVLVDTWCSRASALQRSGRAGRVMPGTAFHLFTESFRNLCMAEYNTPELLRKPLDRIVLQLKGRLSQFGVPSALLRQALDAPNLSHIDGAYKLLSDFDAIDSEEEDNSRLTRFGSFVCQLPLSLELCRLLMTGAYMVKDNTPKGESWPLLLNAVILVAILAVPDLFVMPSFYHVQSAQTYLKEMKKNLLAKLKLDDGIWSEPLSIWLFYVKTMSEQSLNVKRNLGGVFHKMSISARRYQTLNFLISDLCARLISLSKSKTSEFEQLFDAKTVIMLSKLEGYASSQRVDKQLLKFARDTVRGKQDDARILRFLIVQNYGEHLIGSTRSQSAKYAGDDLEGTDRVDLKVNKEDAGSFMSLSNKDKATLFNQLASGSNPMDELAALAHENNIVSIYSYSNPRNQESKDEEDSFSEVAKEAVSRMSFPVSLVYYIRGEKFPVNFGMRPSPNGHTELAFKFRVSGSNSCDLSWQQLRNNVKASTGNRSLFSLPIRPLKTKTKRGKEAKLLAVYADRLFTGDETRMWCTNCTLLPPNSVSYYPIMLLVTAPRHANIQLHMDATAGEILLVKVGAQDAVFPRKMALKVEVLATVNAVRAALSDALNATVGARRVCVSDLLALTDDSVFVTKESKASANQCKWQRLAMNEPDKAMLAEGETPVRFPQLYGSYLDDPPSSRLRQGSSLTKSSGDVRCEDLPSPVPIDTSVELAILLIAKYLSMPKETEFFNAAESAASAAIKTAKTEGRNEATSSAKYRISSRPTNLLVSSSFQESDTATETRQSPTNFSSMLLRMNKNSAPRLSLSGTGSEGSVLAKPKNGRYAITTDAAAPPTKESGTPKLPQKLRQHVKRLRSQFALGSSTGSSRSLAIGGRSPSPGASIHKVHRSLLTTSISSKRFSIAAAAAIQYSRRSNQLQQLQGAKVDEKLVELVNGAPMTSEQPPEPTANASTFQDLLRPFQNSLSCASLSSEWSSDEDDEVEQLFRQSERENSRMLRVCCSIDNLMMSIGDNAQEQKQTEAIVRGATRDLVKLFQFALKQVVSVIFDKSEDQMGSNNSPRVEEGSAIGLKLRGKEAQYAMEFLLEINERIGKLYEFSRSVFVSEVDGLSQRIKEIEKELAAVTAKNDLLQTELRDLREFHEQNNVSGVESYAVGLTEDRLPELDRHDDTGFSTLELPEVPYPSPDADEGECGALKQQCQELSRLLEMAKQEIRLSHHERDVHKARIAEISSALFHDTELGLLRNQLQSEKKRVRVLERENLTLRESQQNQALKLQALEMLQTAGASTAAMSDKGSGSGFNAPRPSTAVTSTDWPVCTTANIAVSGQQESFALPNDLNDEQPNVPTRELTVETHGERYNFTNSTLGLSLNGTQGAPTNWFSRIISPPEPINVRRTRKKQTEPEQQLFTGLSKFLEGLLMSDKQLAVAKEESRIRRQGSVPTLAPPAGTPIARRLTEDGTGNGKKRRARSATAKSVSNKGISSSNRSEPEDNPEQVTTCCLQLVWAFYQRFLLAMEAQTLLGTRGVRGDPALGSGVDSSAGSPAVEPISLSLIILHFFLERCSQETDAAYELELFVRCLNGIRSTSYTLELFCLFLEEKCSRQELCFFLWVCQAMNDVKIGIPYDDPLPSSYVNRGGADFPHKTPTQFLCFLKATFLARTIFRLLHFKVLCRPPVLGNGKRRGKAKKSPRKQSSSIVVSSASVVAATSPASTPKRKPKTRLGELAAANSPKANAKLSATSNDKASHDELKSIPPHVAAQTALRELIENSHGGAITLEIFNNLLLKFAVAPSSEELTARLGPFYQPTGDERKVSTDVFLALIMETYKLQLQWQRDQLRALFIHLNHQEEVQQRAAEKSADEETADSNGRRKVTEKVKKQRKPSMKRKSRVDAVENGGVSKYLRGLSRSVLRDLLLQSGIVQDSDMAQIDTDWLFAELLKSSGGVPADITFDSVYDILEKMRWLDSTRLRVDSLVQATKVTSMVTLKNVPSGATSIGVKSSSKVRAPSVVIPAPAVRAIREKWRIYARHSLALCNNDPNVFIRMHTRRLLHYVDQELIRLVNDSESGGVGGIAIQCIREFLAFAWRVAGKRSSESSSPSIQQTCLTEVFLVCQALRTTVDSMPGYSEPFAIIGDTAAEAQSTEGNPTVLQHQTSSQLLVIQDALQYFYDTSRMNLKRFIKGKDNKLSGIDDSVTGQLHELESVIALYSTHIAHLFHRFSEARFNCASQVSLHRWRSMVYELELVHPRKMPYTKLQLLFESVVEPHQQPESNSSATVMVLDQELGVGKTQFAELFVLIALERHRVAAARKREKALLTAIKKDRSSHHDNNEALLEAAELRDRPARIMAQFCREIIAPRAFGGYASDNALVERDFIAKLSCPLVGRALLEHRSFLRTVFFFYAKQDEIAADERAAQEEQALICDIQENGDQSNQPAFHADVSAALLQPDPGLDFQLEKTKRSSMSFGEFQTFLTEFQLLEDSPGGTSPSIRKVTLTEAQHVFSSVMSLNNDDTLQLEFDEFAAAMVALAVHLNPSPFTLWYQKLDSFAVRLQQVWGPKQEKTSSVHVL</sequence>
<dbReference type="InterPro" id="IPR001650">
    <property type="entry name" value="Helicase_C-like"/>
</dbReference>
<feature type="region of interest" description="Disordered" evidence="4">
    <location>
        <begin position="2409"/>
        <end position="2472"/>
    </location>
</feature>
<dbReference type="EMBL" id="BSXT01001445">
    <property type="protein sequence ID" value="GMF42413.1"/>
    <property type="molecule type" value="Genomic_DNA"/>
</dbReference>
<dbReference type="SMART" id="SM00487">
    <property type="entry name" value="DEXDc"/>
    <property type="match status" value="1"/>
</dbReference>
<gene>
    <name evidence="7" type="ORF">Pfra01_001386600</name>
</gene>
<dbReference type="GO" id="GO:0003723">
    <property type="term" value="F:RNA binding"/>
    <property type="evidence" value="ECO:0007669"/>
    <property type="project" value="TreeGrafter"/>
</dbReference>
<feature type="region of interest" description="Disordered" evidence="4">
    <location>
        <begin position="1840"/>
        <end position="1862"/>
    </location>
</feature>
<evidence type="ECO:0000313" key="7">
    <source>
        <dbReference type="EMBL" id="GMF42413.1"/>
    </source>
</evidence>
<feature type="region of interest" description="Disordered" evidence="4">
    <location>
        <begin position="2831"/>
        <end position="2868"/>
    </location>
</feature>
<protein>
    <submittedName>
        <fullName evidence="7">Unnamed protein product</fullName>
    </submittedName>
</protein>
<proteinExistence type="predicted"/>
<evidence type="ECO:0000256" key="4">
    <source>
        <dbReference type="SAM" id="MobiDB-lite"/>
    </source>
</evidence>
<evidence type="ECO:0000256" key="1">
    <source>
        <dbReference type="ARBA" id="ARBA00022741"/>
    </source>
</evidence>
<keyword evidence="8" id="KW-1185">Reference proteome</keyword>
<dbReference type="InterPro" id="IPR027417">
    <property type="entry name" value="P-loop_NTPase"/>
</dbReference>
<dbReference type="Pfam" id="PF00271">
    <property type="entry name" value="Helicase_C"/>
    <property type="match status" value="1"/>
</dbReference>
<reference evidence="7" key="1">
    <citation type="submission" date="2023-04" db="EMBL/GenBank/DDBJ databases">
        <title>Phytophthora fragariaefolia NBRC 109709.</title>
        <authorList>
            <person name="Ichikawa N."/>
            <person name="Sato H."/>
            <person name="Tonouchi N."/>
        </authorList>
    </citation>
    <scope>NUCLEOTIDE SEQUENCE</scope>
    <source>
        <strain evidence="7">NBRC 109709</strain>
    </source>
</reference>
<keyword evidence="2" id="KW-0067">ATP-binding</keyword>
<dbReference type="CDD" id="cd17917">
    <property type="entry name" value="DEXHc_RHA-like"/>
    <property type="match status" value="1"/>
</dbReference>
<feature type="coiled-coil region" evidence="3">
    <location>
        <begin position="2086"/>
        <end position="2113"/>
    </location>
</feature>
<dbReference type="PROSITE" id="PS51194">
    <property type="entry name" value="HELICASE_CTER"/>
    <property type="match status" value="1"/>
</dbReference>
<feature type="region of interest" description="Disordered" evidence="4">
    <location>
        <begin position="1656"/>
        <end position="1677"/>
    </location>
</feature>
<feature type="coiled-coil region" evidence="3">
    <location>
        <begin position="2220"/>
        <end position="2247"/>
    </location>
</feature>
<feature type="compositionally biased region" description="Basic residues" evidence="4">
    <location>
        <begin position="2855"/>
        <end position="2866"/>
    </location>
</feature>
<evidence type="ECO:0000259" key="6">
    <source>
        <dbReference type="PROSITE" id="PS51194"/>
    </source>
</evidence>
<comment type="caution">
    <text evidence="7">The sequence shown here is derived from an EMBL/GenBank/DDBJ whole genome shotgun (WGS) entry which is preliminary data.</text>
</comment>
<evidence type="ECO:0000313" key="8">
    <source>
        <dbReference type="Proteomes" id="UP001165121"/>
    </source>
</evidence>
<feature type="domain" description="Helicase C-terminal" evidence="6">
    <location>
        <begin position="874"/>
        <end position="1055"/>
    </location>
</feature>
<evidence type="ECO:0000256" key="2">
    <source>
        <dbReference type="ARBA" id="ARBA00022840"/>
    </source>
</evidence>
<organism evidence="7 8">
    <name type="scientific">Phytophthora fragariaefolia</name>
    <dbReference type="NCBI Taxonomy" id="1490495"/>
    <lineage>
        <taxon>Eukaryota</taxon>
        <taxon>Sar</taxon>
        <taxon>Stramenopiles</taxon>
        <taxon>Oomycota</taxon>
        <taxon>Peronosporomycetes</taxon>
        <taxon>Peronosporales</taxon>
        <taxon>Peronosporaceae</taxon>
        <taxon>Phytophthora</taxon>
    </lineage>
</organism>
<feature type="compositionally biased region" description="Basic and acidic residues" evidence="4">
    <location>
        <begin position="2845"/>
        <end position="2854"/>
    </location>
</feature>
<evidence type="ECO:0000259" key="5">
    <source>
        <dbReference type="PROSITE" id="PS51192"/>
    </source>
</evidence>
<dbReference type="SUPFAM" id="SSF52540">
    <property type="entry name" value="P-loop containing nucleoside triphosphate hydrolases"/>
    <property type="match status" value="1"/>
</dbReference>
<dbReference type="Proteomes" id="UP001165121">
    <property type="component" value="Unassembled WGS sequence"/>
</dbReference>
<dbReference type="PROSITE" id="PS51192">
    <property type="entry name" value="HELICASE_ATP_BIND_1"/>
    <property type="match status" value="1"/>
</dbReference>
<dbReference type="InterPro" id="IPR014001">
    <property type="entry name" value="Helicase_ATP-bd"/>
</dbReference>
<dbReference type="PANTHER" id="PTHR18934">
    <property type="entry name" value="ATP-DEPENDENT RNA HELICASE"/>
    <property type="match status" value="1"/>
</dbReference>
<dbReference type="InterPro" id="IPR011545">
    <property type="entry name" value="DEAD/DEAH_box_helicase_dom"/>
</dbReference>
<accession>A0A9W7CUH2</accession>
<dbReference type="PANTHER" id="PTHR18934:SF145">
    <property type="entry name" value="ATP-DEPENDENT RNA HELICASE DHX57-RELATED"/>
    <property type="match status" value="1"/>
</dbReference>
<feature type="domain" description="Helicase ATP-binding" evidence="5">
    <location>
        <begin position="624"/>
        <end position="801"/>
    </location>
</feature>
<dbReference type="SMART" id="SM00490">
    <property type="entry name" value="HELICc"/>
    <property type="match status" value="1"/>
</dbReference>
<keyword evidence="3" id="KW-0175">Coiled coil</keyword>